<evidence type="ECO:0000313" key="2">
    <source>
        <dbReference type="EMBL" id="KAK8859715.1"/>
    </source>
</evidence>
<feature type="compositionally biased region" description="Acidic residues" evidence="1">
    <location>
        <begin position="1"/>
        <end position="22"/>
    </location>
</feature>
<protein>
    <submittedName>
        <fullName evidence="2">Uncharacterized protein</fullName>
    </submittedName>
</protein>
<dbReference type="Proteomes" id="UP001390339">
    <property type="component" value="Unassembled WGS sequence"/>
</dbReference>
<evidence type="ECO:0000313" key="3">
    <source>
        <dbReference type="Proteomes" id="UP001390339"/>
    </source>
</evidence>
<name>A0ABR2IAM0_9PEZI</name>
<accession>A0ABR2IAM0</accession>
<gene>
    <name evidence="2" type="ORF">PGQ11_010449</name>
</gene>
<feature type="region of interest" description="Disordered" evidence="1">
    <location>
        <begin position="1"/>
        <end position="89"/>
    </location>
</feature>
<comment type="caution">
    <text evidence="2">The sequence shown here is derived from an EMBL/GenBank/DDBJ whole genome shotgun (WGS) entry which is preliminary data.</text>
</comment>
<sequence length="89" mass="9963">MEEVEIQEDSESSSGDGMDEGMDNIRDDDQSNSDSNEPSRHEGASSSNLRRLGPVRGTRRQSPPIRRSQRIATRYRGSPPGDCYALYMN</sequence>
<reference evidence="2 3" key="1">
    <citation type="journal article" date="2024" name="IMA Fungus">
        <title>Apiospora arundinis, a panoply of carbohydrate-active enzymes and secondary metabolites.</title>
        <authorList>
            <person name="Sorensen T."/>
            <person name="Petersen C."/>
            <person name="Muurmann A.T."/>
            <person name="Christiansen J.V."/>
            <person name="Brundto M.L."/>
            <person name="Overgaard C.K."/>
            <person name="Boysen A.T."/>
            <person name="Wollenberg R.D."/>
            <person name="Larsen T.O."/>
            <person name="Sorensen J.L."/>
            <person name="Nielsen K.L."/>
            <person name="Sondergaard T.E."/>
        </authorList>
    </citation>
    <scope>NUCLEOTIDE SEQUENCE [LARGE SCALE GENOMIC DNA]</scope>
    <source>
        <strain evidence="2 3">AAU 773</strain>
    </source>
</reference>
<organism evidence="2 3">
    <name type="scientific">Apiospora arundinis</name>
    <dbReference type="NCBI Taxonomy" id="335852"/>
    <lineage>
        <taxon>Eukaryota</taxon>
        <taxon>Fungi</taxon>
        <taxon>Dikarya</taxon>
        <taxon>Ascomycota</taxon>
        <taxon>Pezizomycotina</taxon>
        <taxon>Sordariomycetes</taxon>
        <taxon>Xylariomycetidae</taxon>
        <taxon>Amphisphaeriales</taxon>
        <taxon>Apiosporaceae</taxon>
        <taxon>Apiospora</taxon>
    </lineage>
</organism>
<proteinExistence type="predicted"/>
<dbReference type="EMBL" id="JAPCWZ010000006">
    <property type="protein sequence ID" value="KAK8859715.1"/>
    <property type="molecule type" value="Genomic_DNA"/>
</dbReference>
<evidence type="ECO:0000256" key="1">
    <source>
        <dbReference type="SAM" id="MobiDB-lite"/>
    </source>
</evidence>
<keyword evidence="3" id="KW-1185">Reference proteome</keyword>